<evidence type="ECO:0000313" key="1">
    <source>
        <dbReference type="EMBL" id="WPX10059.1"/>
    </source>
</evidence>
<gene>
    <name evidence="1" type="ORF">SOJ16_001318</name>
</gene>
<name>A0ABZ0U2Z7_9FIRM</name>
<dbReference type="RefSeq" id="WP_235375217.1">
    <property type="nucleotide sequence ID" value="NZ_CP139957.1"/>
</dbReference>
<reference evidence="1 2" key="1">
    <citation type="submission" date="2023-12" db="EMBL/GenBank/DDBJ databases">
        <authorList>
            <person name="Manesh M.J.H."/>
            <person name="Bing R.G."/>
            <person name="Willard D.J."/>
            <person name="Kelly R.M."/>
        </authorList>
    </citation>
    <scope>NUCLEOTIDE SEQUENCE [LARGE SCALE GENOMIC DNA]</scope>
    <source>
        <strain evidence="1 2">DSM 8977</strain>
    </source>
</reference>
<accession>A0ABZ0U2Z7</accession>
<proteinExistence type="predicted"/>
<organism evidence="1 2">
    <name type="scientific">Anaerocellum danielii</name>
    <dbReference type="NCBI Taxonomy" id="1387557"/>
    <lineage>
        <taxon>Bacteria</taxon>
        <taxon>Bacillati</taxon>
        <taxon>Bacillota</taxon>
        <taxon>Bacillota incertae sedis</taxon>
        <taxon>Caldicellulosiruptorales</taxon>
        <taxon>Caldicellulosiruptoraceae</taxon>
        <taxon>Anaerocellum</taxon>
    </lineage>
</organism>
<evidence type="ECO:0000313" key="2">
    <source>
        <dbReference type="Proteomes" id="UP001322744"/>
    </source>
</evidence>
<sequence length="128" mass="14516">MLTGNVTEFTKNTGLCNPPVCSFSENKFIFSQGSPGYKEFGDYSNIKDPFRAKLVLLSIKNGNSEYINRIPKNINAYWPVIGLDGIYFTDRGGYIASKEECSIYKLKNEKVVYLLNKGNLVSYDIIKY</sequence>
<dbReference type="Proteomes" id="UP001322744">
    <property type="component" value="Chromosome"/>
</dbReference>
<protein>
    <submittedName>
        <fullName evidence="1">Uncharacterized protein</fullName>
    </submittedName>
</protein>
<dbReference type="EMBL" id="CP139957">
    <property type="protein sequence ID" value="WPX10059.1"/>
    <property type="molecule type" value="Genomic_DNA"/>
</dbReference>
<keyword evidence="2" id="KW-1185">Reference proteome</keyword>